<dbReference type="CDD" id="cd12105">
    <property type="entry name" value="HmuY"/>
    <property type="match status" value="1"/>
</dbReference>
<feature type="signal peptide" evidence="1">
    <location>
        <begin position="1"/>
        <end position="22"/>
    </location>
</feature>
<dbReference type="AlphaFoldDB" id="A0A1T5KBG3"/>
<dbReference type="InterPro" id="IPR025921">
    <property type="entry name" value="HmuY"/>
</dbReference>
<protein>
    <submittedName>
        <fullName evidence="2">HmuY protein</fullName>
    </submittedName>
</protein>
<accession>A0A1T5KBG3</accession>
<keyword evidence="1" id="KW-0732">Signal</keyword>
<gene>
    <name evidence="2" type="ORF">SAMN05660236_2004</name>
</gene>
<dbReference type="OrthoDB" id="5510929at2"/>
<sequence length="207" mass="22313">MKYVFNLNVALLFFAFVLITSCDDDDENEVTKLEATATVDLDAVSSSKFTLFSFEDNAVVANTDSISTKWDIGFRGTTIILNGGTSGPGLASGQIVSGIFDELLEAPATGYASDSESKAITGSGGWYTYTGTTAVPNHAILPIAGKVLVLKTADGKYVKMEIISYYKGNPDTTTSTFADLNTRPASRYYTFNFIYQPDGTTNFETTK</sequence>
<evidence type="ECO:0000313" key="2">
    <source>
        <dbReference type="EMBL" id="SKC60984.1"/>
    </source>
</evidence>
<keyword evidence="3" id="KW-1185">Reference proteome</keyword>
<name>A0A1T5KBG3_9BACT</name>
<organism evidence="2 3">
    <name type="scientific">Ohtaekwangia koreensis</name>
    <dbReference type="NCBI Taxonomy" id="688867"/>
    <lineage>
        <taxon>Bacteria</taxon>
        <taxon>Pseudomonadati</taxon>
        <taxon>Bacteroidota</taxon>
        <taxon>Cytophagia</taxon>
        <taxon>Cytophagales</taxon>
        <taxon>Fulvivirgaceae</taxon>
        <taxon>Ohtaekwangia</taxon>
    </lineage>
</organism>
<evidence type="ECO:0000313" key="3">
    <source>
        <dbReference type="Proteomes" id="UP000190961"/>
    </source>
</evidence>
<proteinExistence type="predicted"/>
<reference evidence="2 3" key="1">
    <citation type="submission" date="2017-02" db="EMBL/GenBank/DDBJ databases">
        <authorList>
            <person name="Peterson S.W."/>
        </authorList>
    </citation>
    <scope>NUCLEOTIDE SEQUENCE [LARGE SCALE GENOMIC DNA]</scope>
    <source>
        <strain evidence="2 3">DSM 25262</strain>
    </source>
</reference>
<feature type="chain" id="PRO_5012256488" evidence="1">
    <location>
        <begin position="23"/>
        <end position="207"/>
    </location>
</feature>
<dbReference type="RefSeq" id="WP_079686502.1">
    <property type="nucleotide sequence ID" value="NZ_FUZU01000001.1"/>
</dbReference>
<dbReference type="Proteomes" id="UP000190961">
    <property type="component" value="Unassembled WGS sequence"/>
</dbReference>
<dbReference type="Pfam" id="PF14064">
    <property type="entry name" value="HmuY"/>
    <property type="match status" value="1"/>
</dbReference>
<dbReference type="PROSITE" id="PS51257">
    <property type="entry name" value="PROKAR_LIPOPROTEIN"/>
    <property type="match status" value="1"/>
</dbReference>
<dbReference type="EMBL" id="FUZU01000001">
    <property type="protein sequence ID" value="SKC60984.1"/>
    <property type="molecule type" value="Genomic_DNA"/>
</dbReference>
<dbReference type="STRING" id="688867.SAMN05660236_2004"/>
<evidence type="ECO:0000256" key="1">
    <source>
        <dbReference type="SAM" id="SignalP"/>
    </source>
</evidence>